<protein>
    <submittedName>
        <fullName evidence="1">Uncharacterized protein</fullName>
    </submittedName>
</protein>
<dbReference type="Proteomes" id="UP000242715">
    <property type="component" value="Unassembled WGS sequence"/>
</dbReference>
<evidence type="ECO:0000313" key="1">
    <source>
        <dbReference type="EMBL" id="GAU47172.1"/>
    </source>
</evidence>
<dbReference type="AlphaFoldDB" id="A0A2Z6PCV4"/>
<evidence type="ECO:0000313" key="2">
    <source>
        <dbReference type="Proteomes" id="UP000242715"/>
    </source>
</evidence>
<organism evidence="1 2">
    <name type="scientific">Trifolium subterraneum</name>
    <name type="common">Subterranean clover</name>
    <dbReference type="NCBI Taxonomy" id="3900"/>
    <lineage>
        <taxon>Eukaryota</taxon>
        <taxon>Viridiplantae</taxon>
        <taxon>Streptophyta</taxon>
        <taxon>Embryophyta</taxon>
        <taxon>Tracheophyta</taxon>
        <taxon>Spermatophyta</taxon>
        <taxon>Magnoliopsida</taxon>
        <taxon>eudicotyledons</taxon>
        <taxon>Gunneridae</taxon>
        <taxon>Pentapetalae</taxon>
        <taxon>rosids</taxon>
        <taxon>fabids</taxon>
        <taxon>Fabales</taxon>
        <taxon>Fabaceae</taxon>
        <taxon>Papilionoideae</taxon>
        <taxon>50 kb inversion clade</taxon>
        <taxon>NPAAA clade</taxon>
        <taxon>Hologalegina</taxon>
        <taxon>IRL clade</taxon>
        <taxon>Trifolieae</taxon>
        <taxon>Trifolium</taxon>
    </lineage>
</organism>
<reference evidence="2" key="1">
    <citation type="journal article" date="2017" name="Front. Plant Sci.">
        <title>Climate Clever Clovers: New Paradigm to Reduce the Environmental Footprint of Ruminants by Breeding Low Methanogenic Forages Utilizing Haplotype Variation.</title>
        <authorList>
            <person name="Kaur P."/>
            <person name="Appels R."/>
            <person name="Bayer P.E."/>
            <person name="Keeble-Gagnere G."/>
            <person name="Wang J."/>
            <person name="Hirakawa H."/>
            <person name="Shirasawa K."/>
            <person name="Vercoe P."/>
            <person name="Stefanova K."/>
            <person name="Durmic Z."/>
            <person name="Nichols P."/>
            <person name="Revell C."/>
            <person name="Isobe S.N."/>
            <person name="Edwards D."/>
            <person name="Erskine W."/>
        </authorList>
    </citation>
    <scope>NUCLEOTIDE SEQUENCE [LARGE SCALE GENOMIC DNA]</scope>
    <source>
        <strain evidence="2">cv. Daliak</strain>
    </source>
</reference>
<sequence length="74" mass="8441">MDSLFVVKSSWVCSDQTRMMLLGSSSRDNFFICNEGEGFRQCSFINLARMRFLGLSLSDKCDNKGFSVKGQFEH</sequence>
<dbReference type="EMBL" id="DF974289">
    <property type="protein sequence ID" value="GAU47172.1"/>
    <property type="molecule type" value="Genomic_DNA"/>
</dbReference>
<proteinExistence type="predicted"/>
<gene>
    <name evidence="1" type="ORF">TSUD_283360</name>
</gene>
<name>A0A2Z6PCV4_TRISU</name>
<accession>A0A2Z6PCV4</accession>
<keyword evidence="2" id="KW-1185">Reference proteome</keyword>